<organism evidence="2 3">
    <name type="scientific">Cylicocyclus nassatus</name>
    <name type="common">Nematode worm</name>
    <dbReference type="NCBI Taxonomy" id="53992"/>
    <lineage>
        <taxon>Eukaryota</taxon>
        <taxon>Metazoa</taxon>
        <taxon>Ecdysozoa</taxon>
        <taxon>Nematoda</taxon>
        <taxon>Chromadorea</taxon>
        <taxon>Rhabditida</taxon>
        <taxon>Rhabditina</taxon>
        <taxon>Rhabditomorpha</taxon>
        <taxon>Strongyloidea</taxon>
        <taxon>Strongylidae</taxon>
        <taxon>Cylicocyclus</taxon>
    </lineage>
</organism>
<dbReference type="SUPFAM" id="SSF55797">
    <property type="entry name" value="PR-1-like"/>
    <property type="match status" value="1"/>
</dbReference>
<gene>
    <name evidence="2" type="ORF">CYNAS_LOCUS17483</name>
</gene>
<dbReference type="SMART" id="SM00198">
    <property type="entry name" value="SCP"/>
    <property type="match status" value="1"/>
</dbReference>
<sequence>MQNESVILLLCVFASLDVSSTAARRLAIGRNTSVRKKLAELARKANAERSCSNKSNNVALSSSMKTFVESFFVLILGAASTLEGKFQPKTPLCANPLMNNNYRQVFLTFHNRKRLDVALGREPNSVGMLSLARGMYLLSWNCDLEYKAQAAVACPGFPPNFANTAANMKRSPYPDASTSVTDIFYKILEEWWGIGRTVGIDSNNAYHRSIASFGKMVFSRATKLGCAYQICSSGDERYINVACLYNAVPRENEPLWITGPPCTNDLECTHPNSLCAGGMCVEGATKVVYNVYNL</sequence>
<feature type="domain" description="SCP" evidence="1">
    <location>
        <begin position="101"/>
        <end position="249"/>
    </location>
</feature>
<dbReference type="Pfam" id="PF00188">
    <property type="entry name" value="CAP"/>
    <property type="match status" value="1"/>
</dbReference>
<name>A0AA36H7E6_CYLNA</name>
<reference evidence="2" key="1">
    <citation type="submission" date="2023-07" db="EMBL/GenBank/DDBJ databases">
        <authorList>
            <consortium name="CYATHOMIX"/>
        </authorList>
    </citation>
    <scope>NUCLEOTIDE SEQUENCE</scope>
    <source>
        <strain evidence="2">N/A</strain>
    </source>
</reference>
<dbReference type="Gene3D" id="3.40.33.10">
    <property type="entry name" value="CAP"/>
    <property type="match status" value="1"/>
</dbReference>
<proteinExistence type="predicted"/>
<accession>A0AA36H7E6</accession>
<evidence type="ECO:0000313" key="2">
    <source>
        <dbReference type="EMBL" id="CAJ0605500.1"/>
    </source>
</evidence>
<comment type="caution">
    <text evidence="2">The sequence shown here is derived from an EMBL/GenBank/DDBJ whole genome shotgun (WGS) entry which is preliminary data.</text>
</comment>
<dbReference type="Proteomes" id="UP001176961">
    <property type="component" value="Unassembled WGS sequence"/>
</dbReference>
<dbReference type="InterPro" id="IPR014044">
    <property type="entry name" value="CAP_dom"/>
</dbReference>
<dbReference type="InterPro" id="IPR035940">
    <property type="entry name" value="CAP_sf"/>
</dbReference>
<dbReference type="CDD" id="cd05380">
    <property type="entry name" value="CAP_euk"/>
    <property type="match status" value="1"/>
</dbReference>
<dbReference type="EMBL" id="CATQJL010000316">
    <property type="protein sequence ID" value="CAJ0605500.1"/>
    <property type="molecule type" value="Genomic_DNA"/>
</dbReference>
<dbReference type="AlphaFoldDB" id="A0AA36H7E6"/>
<keyword evidence="3" id="KW-1185">Reference proteome</keyword>
<evidence type="ECO:0000259" key="1">
    <source>
        <dbReference type="SMART" id="SM00198"/>
    </source>
</evidence>
<evidence type="ECO:0000313" key="3">
    <source>
        <dbReference type="Proteomes" id="UP001176961"/>
    </source>
</evidence>
<protein>
    <recommendedName>
        <fullName evidence="1">SCP domain-containing protein</fullName>
    </recommendedName>
</protein>